<dbReference type="Proteomes" id="UP000078397">
    <property type="component" value="Unassembled WGS sequence"/>
</dbReference>
<comment type="caution">
    <text evidence="2">The sequence shown here is derived from an EMBL/GenBank/DDBJ whole genome shotgun (WGS) entry which is preliminary data.</text>
</comment>
<dbReference type="GeneID" id="28845654"/>
<gene>
    <name evidence="2" type="ORF">VFPPC_01914</name>
</gene>
<evidence type="ECO:0000313" key="2">
    <source>
        <dbReference type="EMBL" id="OAQ60873.2"/>
    </source>
</evidence>
<evidence type="ECO:0000256" key="1">
    <source>
        <dbReference type="SAM" id="MobiDB-lite"/>
    </source>
</evidence>
<protein>
    <submittedName>
        <fullName evidence="2">Uncharacterized protein</fullName>
    </submittedName>
</protein>
<dbReference type="KEGG" id="pchm:VFPPC_01914"/>
<feature type="region of interest" description="Disordered" evidence="1">
    <location>
        <begin position="114"/>
        <end position="144"/>
    </location>
</feature>
<proteinExistence type="predicted"/>
<name>A0A179F6U0_METCM</name>
<accession>A0A179F6U0</accession>
<dbReference type="OrthoDB" id="4227485at2759"/>
<dbReference type="RefSeq" id="XP_022284098.1">
    <property type="nucleotide sequence ID" value="XM_022428250.1"/>
</dbReference>
<evidence type="ECO:0000313" key="3">
    <source>
        <dbReference type="Proteomes" id="UP000078397"/>
    </source>
</evidence>
<dbReference type="AlphaFoldDB" id="A0A179F6U0"/>
<reference evidence="2 3" key="1">
    <citation type="journal article" date="2016" name="PLoS Pathog.">
        <title>Biosynthesis of antibiotic leucinostatins in bio-control fungus Purpureocillium lilacinum and their inhibition on phytophthora revealed by genome mining.</title>
        <authorList>
            <person name="Wang G."/>
            <person name="Liu Z."/>
            <person name="Lin R."/>
            <person name="Li E."/>
            <person name="Mao Z."/>
            <person name="Ling J."/>
            <person name="Yang Y."/>
            <person name="Yin W.B."/>
            <person name="Xie B."/>
        </authorList>
    </citation>
    <scope>NUCLEOTIDE SEQUENCE [LARGE SCALE GENOMIC DNA]</scope>
    <source>
        <strain evidence="2">170</strain>
    </source>
</reference>
<dbReference type="EMBL" id="LSBJ02000001">
    <property type="protein sequence ID" value="OAQ60873.2"/>
    <property type="molecule type" value="Genomic_DNA"/>
</dbReference>
<organism evidence="2 3">
    <name type="scientific">Pochonia chlamydosporia 170</name>
    <dbReference type="NCBI Taxonomy" id="1380566"/>
    <lineage>
        <taxon>Eukaryota</taxon>
        <taxon>Fungi</taxon>
        <taxon>Dikarya</taxon>
        <taxon>Ascomycota</taxon>
        <taxon>Pezizomycotina</taxon>
        <taxon>Sordariomycetes</taxon>
        <taxon>Hypocreomycetidae</taxon>
        <taxon>Hypocreales</taxon>
        <taxon>Clavicipitaceae</taxon>
        <taxon>Pochonia</taxon>
    </lineage>
</organism>
<sequence>MASNIPIESEQPELVGNSVRPTTICEEDVLLAITRQELELEQARHSDITCQVRDIRSRLEELAQDEASQQEPLRRSQSANWRAERAARGITTIVNLEQSRLDDGQRLGAEVISEQGGPAVESAAGDADGSRQTTLAGFGSQGAETQIVPRRTDRNTRFNFQEFVAHEPDKEHQGALAIVAEAAAADGGEPKRTIRIDFVHVEPGGDSFVISDVVEVDQANSDDLARVRRIARDYMRKGYYLFDKERNQFNPTDCFRKVVDDGTHMIVLQRILGDEHQEEDSSRAKRRR</sequence>
<keyword evidence="3" id="KW-1185">Reference proteome</keyword>